<dbReference type="STRING" id="168276.SAMN05444580_1147"/>
<dbReference type="PANTHER" id="PTHR42884:SF14">
    <property type="entry name" value="NEUROENDOCRINE CONVERTASE 1"/>
    <property type="match status" value="1"/>
</dbReference>
<dbReference type="GO" id="GO:0016485">
    <property type="term" value="P:protein processing"/>
    <property type="evidence" value="ECO:0007669"/>
    <property type="project" value="TreeGrafter"/>
</dbReference>
<evidence type="ECO:0000256" key="1">
    <source>
        <dbReference type="ARBA" id="ARBA00004162"/>
    </source>
</evidence>
<accession>A0A1G7BTF9</accession>
<evidence type="ECO:0000256" key="3">
    <source>
        <dbReference type="ARBA" id="ARBA00022475"/>
    </source>
</evidence>
<keyword evidence="10 14" id="KW-0472">Membrane</keyword>
<evidence type="ECO:0000256" key="4">
    <source>
        <dbReference type="ARBA" id="ARBA00022670"/>
    </source>
</evidence>
<feature type="active site" description="Charge relay system" evidence="11">
    <location>
        <position position="125"/>
    </location>
</feature>
<feature type="region of interest" description="Disordered" evidence="13">
    <location>
        <begin position="310"/>
        <end position="330"/>
    </location>
</feature>
<evidence type="ECO:0000313" key="17">
    <source>
        <dbReference type="EMBL" id="SDE30398.1"/>
    </source>
</evidence>
<dbReference type="InterPro" id="IPR023828">
    <property type="entry name" value="Peptidase_S8_Ser-AS"/>
</dbReference>
<comment type="similarity">
    <text evidence="2 11 12">Belongs to the peptidase S8 family.</text>
</comment>
<evidence type="ECO:0000256" key="6">
    <source>
        <dbReference type="ARBA" id="ARBA00022729"/>
    </source>
</evidence>
<organism evidence="17 18">
    <name type="scientific">Rhodococcus tukisamuensis</name>
    <dbReference type="NCBI Taxonomy" id="168276"/>
    <lineage>
        <taxon>Bacteria</taxon>
        <taxon>Bacillati</taxon>
        <taxon>Actinomycetota</taxon>
        <taxon>Actinomycetes</taxon>
        <taxon>Mycobacteriales</taxon>
        <taxon>Nocardiaceae</taxon>
        <taxon>Rhodococcus</taxon>
    </lineage>
</organism>
<proteinExistence type="inferred from homology"/>
<keyword evidence="6 15" id="KW-0732">Signal</keyword>
<evidence type="ECO:0000256" key="9">
    <source>
        <dbReference type="ARBA" id="ARBA00022989"/>
    </source>
</evidence>
<evidence type="ECO:0000256" key="2">
    <source>
        <dbReference type="ARBA" id="ARBA00011073"/>
    </source>
</evidence>
<protein>
    <submittedName>
        <fullName evidence="17">Membrane-anchored mycosin MYCP</fullName>
    </submittedName>
</protein>
<keyword evidence="4 11" id="KW-0645">Protease</keyword>
<evidence type="ECO:0000256" key="7">
    <source>
        <dbReference type="ARBA" id="ARBA00022801"/>
    </source>
</evidence>
<dbReference type="PROSITE" id="PS00138">
    <property type="entry name" value="SUBTILASE_SER"/>
    <property type="match status" value="1"/>
</dbReference>
<feature type="transmembrane region" description="Helical" evidence="14">
    <location>
        <begin position="424"/>
        <end position="444"/>
    </location>
</feature>
<dbReference type="InterPro" id="IPR036852">
    <property type="entry name" value="Peptidase_S8/S53_dom_sf"/>
</dbReference>
<name>A0A1G7BTF9_9NOCA</name>
<dbReference type="InterPro" id="IPR000209">
    <property type="entry name" value="Peptidase_S8/S53_dom"/>
</dbReference>
<feature type="region of interest" description="Disordered" evidence="13">
    <location>
        <begin position="397"/>
        <end position="421"/>
    </location>
</feature>
<feature type="chain" id="PRO_5011637659" evidence="15">
    <location>
        <begin position="28"/>
        <end position="460"/>
    </location>
</feature>
<keyword evidence="5 14" id="KW-0812">Transmembrane</keyword>
<feature type="domain" description="Peptidase S8/S53" evidence="16">
    <location>
        <begin position="85"/>
        <end position="382"/>
    </location>
</feature>
<keyword evidence="9 14" id="KW-1133">Transmembrane helix</keyword>
<evidence type="ECO:0000256" key="15">
    <source>
        <dbReference type="SAM" id="SignalP"/>
    </source>
</evidence>
<dbReference type="NCBIfam" id="TIGR03921">
    <property type="entry name" value="T7SS_mycosin"/>
    <property type="match status" value="1"/>
</dbReference>
<dbReference type="InterPro" id="IPR022398">
    <property type="entry name" value="Peptidase_S8_His-AS"/>
</dbReference>
<keyword evidence="8 11" id="KW-0720">Serine protease</keyword>
<evidence type="ECO:0000256" key="14">
    <source>
        <dbReference type="SAM" id="Phobius"/>
    </source>
</evidence>
<feature type="active site" description="Charge relay system" evidence="11">
    <location>
        <position position="335"/>
    </location>
</feature>
<dbReference type="Pfam" id="PF00082">
    <property type="entry name" value="Peptidase_S8"/>
    <property type="match status" value="1"/>
</dbReference>
<dbReference type="InterPro" id="IPR023827">
    <property type="entry name" value="Peptidase_S8_Asp-AS"/>
</dbReference>
<feature type="active site" description="Charge relay system" evidence="11">
    <location>
        <position position="94"/>
    </location>
</feature>
<keyword evidence="18" id="KW-1185">Reference proteome</keyword>
<dbReference type="Proteomes" id="UP000199417">
    <property type="component" value="Unassembled WGS sequence"/>
</dbReference>
<evidence type="ECO:0000256" key="11">
    <source>
        <dbReference type="PROSITE-ProRule" id="PRU01240"/>
    </source>
</evidence>
<gene>
    <name evidence="17" type="ORF">SAMN05444580_1147</name>
</gene>
<dbReference type="InterPro" id="IPR023834">
    <property type="entry name" value="T7SS_pept_S8A_mycosin"/>
</dbReference>
<dbReference type="SUPFAM" id="SSF52743">
    <property type="entry name" value="Subtilisin-like"/>
    <property type="match status" value="1"/>
</dbReference>
<keyword evidence="3" id="KW-1003">Cell membrane</keyword>
<evidence type="ECO:0000259" key="16">
    <source>
        <dbReference type="Pfam" id="PF00082"/>
    </source>
</evidence>
<dbReference type="GO" id="GO:0004252">
    <property type="term" value="F:serine-type endopeptidase activity"/>
    <property type="evidence" value="ECO:0007669"/>
    <property type="project" value="UniProtKB-UniRule"/>
</dbReference>
<dbReference type="Gene3D" id="3.40.50.200">
    <property type="entry name" value="Peptidase S8/S53 domain"/>
    <property type="match status" value="1"/>
</dbReference>
<dbReference type="AlphaFoldDB" id="A0A1G7BTF9"/>
<comment type="subcellular location">
    <subcellularLocation>
        <location evidence="1">Cell membrane</location>
        <topology evidence="1">Single-pass membrane protein</topology>
    </subcellularLocation>
</comment>
<evidence type="ECO:0000313" key="18">
    <source>
        <dbReference type="Proteomes" id="UP000199417"/>
    </source>
</evidence>
<dbReference type="EMBL" id="FNAB01000014">
    <property type="protein sequence ID" value="SDE30398.1"/>
    <property type="molecule type" value="Genomic_DNA"/>
</dbReference>
<evidence type="ECO:0000256" key="5">
    <source>
        <dbReference type="ARBA" id="ARBA00022692"/>
    </source>
</evidence>
<dbReference type="GO" id="GO:0005886">
    <property type="term" value="C:plasma membrane"/>
    <property type="evidence" value="ECO:0007669"/>
    <property type="project" value="UniProtKB-SubCell"/>
</dbReference>
<feature type="signal peptide" evidence="15">
    <location>
        <begin position="1"/>
        <end position="27"/>
    </location>
</feature>
<dbReference type="PROSITE" id="PS00137">
    <property type="entry name" value="SUBTILASE_HIS"/>
    <property type="match status" value="1"/>
</dbReference>
<dbReference type="PROSITE" id="PS51892">
    <property type="entry name" value="SUBTILASE"/>
    <property type="match status" value="1"/>
</dbReference>
<dbReference type="PRINTS" id="PR00723">
    <property type="entry name" value="SUBTILISIN"/>
</dbReference>
<sequence>MTARGRRLATVAAVAGAVALGPGTAGAVLPPVVDPGRLPPNSAPTAPATELRDPCTATSAVADLAQVPIPQRALDLESVWPLTTGRGQLVAVIDTGVSPHQRLPGLVPGGDYVSTGDGTEDCDAHGTLVAGIVAATRDAATGFAGVAPDARILSIRQSSNLYRETGGARDAEGRNARGVGTIGTLASAVRRAADLGATVINISEVACLPAGSGDGGVLGAAVDYAARVKDAVIVAAAGNLDTEACRASNPPPDPARPHADPWEAVTTVATPAWYDDQVLAVGSVDPGGAASAFTVAGPWVDVAAPGTGIASLDPRRTGPDGVTDSTDGGAVQGTSFAAPYVAGTAALVRARHPHLTARQVMDRIEATAHAPATGWDPYIGHGVVDPMAAVTAETTLTPTGREPRSRAVAAPDAPPPPDHRARDAALIGATAVGALLGIGLLASLPLRRVRQRAGSGTTTG</sequence>
<evidence type="ECO:0000256" key="12">
    <source>
        <dbReference type="RuleBase" id="RU003355"/>
    </source>
</evidence>
<dbReference type="RefSeq" id="WP_072845906.1">
    <property type="nucleotide sequence ID" value="NZ_FNAB01000014.1"/>
</dbReference>
<keyword evidence="7 11" id="KW-0378">Hydrolase</keyword>
<dbReference type="PROSITE" id="PS00136">
    <property type="entry name" value="SUBTILASE_ASP"/>
    <property type="match status" value="1"/>
</dbReference>
<dbReference type="PANTHER" id="PTHR42884">
    <property type="entry name" value="PROPROTEIN CONVERTASE SUBTILISIN/KEXIN-RELATED"/>
    <property type="match status" value="1"/>
</dbReference>
<reference evidence="17 18" key="1">
    <citation type="submission" date="2016-10" db="EMBL/GenBank/DDBJ databases">
        <authorList>
            <person name="de Groot N.N."/>
        </authorList>
    </citation>
    <scope>NUCLEOTIDE SEQUENCE [LARGE SCALE GENOMIC DNA]</scope>
    <source>
        <strain evidence="17 18">JCM 11308</strain>
    </source>
</reference>
<evidence type="ECO:0000256" key="10">
    <source>
        <dbReference type="ARBA" id="ARBA00023136"/>
    </source>
</evidence>
<evidence type="ECO:0000256" key="13">
    <source>
        <dbReference type="SAM" id="MobiDB-lite"/>
    </source>
</evidence>
<evidence type="ECO:0000256" key="8">
    <source>
        <dbReference type="ARBA" id="ARBA00022825"/>
    </source>
</evidence>
<dbReference type="InterPro" id="IPR015500">
    <property type="entry name" value="Peptidase_S8_subtilisin-rel"/>
</dbReference>